<dbReference type="PANTHER" id="PTHR43190:SF3">
    <property type="entry name" value="N-ACETYL-D-GLUCOSAMINE KINASE"/>
    <property type="match status" value="1"/>
</dbReference>
<dbReference type="InterPro" id="IPR043129">
    <property type="entry name" value="ATPase_NBD"/>
</dbReference>
<reference evidence="1 2" key="1">
    <citation type="submission" date="2016-10" db="EMBL/GenBank/DDBJ databases">
        <authorList>
            <person name="de Groot N.N."/>
        </authorList>
    </citation>
    <scope>NUCLEOTIDE SEQUENCE [LARGE SCALE GENOMIC DNA]</scope>
    <source>
        <strain evidence="1 2">DSM 43941</strain>
    </source>
</reference>
<organism evidence="1 2">
    <name type="scientific">Actinoplanes derwentensis</name>
    <dbReference type="NCBI Taxonomy" id="113562"/>
    <lineage>
        <taxon>Bacteria</taxon>
        <taxon>Bacillati</taxon>
        <taxon>Actinomycetota</taxon>
        <taxon>Actinomycetes</taxon>
        <taxon>Micromonosporales</taxon>
        <taxon>Micromonosporaceae</taxon>
        <taxon>Actinoplanes</taxon>
    </lineage>
</organism>
<dbReference type="PANTHER" id="PTHR43190">
    <property type="entry name" value="N-ACETYL-D-GLUCOSAMINE KINASE"/>
    <property type="match status" value="1"/>
</dbReference>
<evidence type="ECO:0000313" key="2">
    <source>
        <dbReference type="Proteomes" id="UP000198688"/>
    </source>
</evidence>
<dbReference type="InterPro" id="IPR052519">
    <property type="entry name" value="Euk-type_GlcNAc_Kinase"/>
</dbReference>
<protein>
    <submittedName>
        <fullName evidence="1">BadF-type ATPase</fullName>
    </submittedName>
</protein>
<sequence>MPSTSTIGVDVGGTKTHIAVVEAGARRDVLVPSADWRRGQLFDDPGNLTRLVELITATVPGPYRIAVGLHGLDTDEQRANAVGELTRRLPGSVHVVNDAELLGPAAGLTECLKLIVGTGAIALGTTDDGTLLAADGHGSLLGDVGSGPALVRETVRAGLRLADTHSPEAALDDPAIALLCAAYGTPTPGELAVAVTADDPYHWGRHAPLVFDALHRGSRLAATVLDQAADALAGNLAALRRRGARGDVVVGAGGVLTAQGELQSRLTARLSVRAPGLTLRVLATPPVDGALVLADRL</sequence>
<evidence type="ECO:0000313" key="1">
    <source>
        <dbReference type="EMBL" id="SDS51492.1"/>
    </source>
</evidence>
<dbReference type="Gene3D" id="3.30.420.40">
    <property type="match status" value="2"/>
</dbReference>
<dbReference type="OrthoDB" id="8701357at2"/>
<name>A0A1H1SU27_9ACTN</name>
<accession>A0A1H1SU27</accession>
<gene>
    <name evidence="1" type="ORF">SAMN04489716_0953</name>
</gene>
<dbReference type="RefSeq" id="WP_092541938.1">
    <property type="nucleotide sequence ID" value="NZ_BOMJ01000009.1"/>
</dbReference>
<dbReference type="Proteomes" id="UP000198688">
    <property type="component" value="Chromosome I"/>
</dbReference>
<dbReference type="SUPFAM" id="SSF53067">
    <property type="entry name" value="Actin-like ATPase domain"/>
    <property type="match status" value="1"/>
</dbReference>
<dbReference type="STRING" id="113562.SAMN04489716_0953"/>
<keyword evidence="2" id="KW-1185">Reference proteome</keyword>
<dbReference type="AlphaFoldDB" id="A0A1H1SU27"/>
<proteinExistence type="predicted"/>
<dbReference type="EMBL" id="LT629758">
    <property type="protein sequence ID" value="SDS51492.1"/>
    <property type="molecule type" value="Genomic_DNA"/>
</dbReference>